<proteinExistence type="predicted"/>
<dbReference type="Proteomes" id="UP001370490">
    <property type="component" value="Unassembled WGS sequence"/>
</dbReference>
<name>A0AAN8Z2L8_9MAGN</name>
<keyword evidence="2" id="KW-1185">Reference proteome</keyword>
<sequence length="88" mass="10303">MCDGVWRQCFSEKCLRSVITFEVGRGYWNALGREMRASNFLLTNFSRLCCRSKHKFAWKPELLDEVDSHVTASILGRSKWLNEVRAFL</sequence>
<reference evidence="1 2" key="1">
    <citation type="submission" date="2023-12" db="EMBL/GenBank/DDBJ databases">
        <title>A high-quality genome assembly for Dillenia turbinata (Dilleniales).</title>
        <authorList>
            <person name="Chanderbali A."/>
        </authorList>
    </citation>
    <scope>NUCLEOTIDE SEQUENCE [LARGE SCALE GENOMIC DNA]</scope>
    <source>
        <strain evidence="1">LSX21</strain>
        <tissue evidence="1">Leaf</tissue>
    </source>
</reference>
<evidence type="ECO:0000313" key="2">
    <source>
        <dbReference type="Proteomes" id="UP001370490"/>
    </source>
</evidence>
<accession>A0AAN8Z2L8</accession>
<dbReference type="AlphaFoldDB" id="A0AAN8Z2L8"/>
<organism evidence="1 2">
    <name type="scientific">Dillenia turbinata</name>
    <dbReference type="NCBI Taxonomy" id="194707"/>
    <lineage>
        <taxon>Eukaryota</taxon>
        <taxon>Viridiplantae</taxon>
        <taxon>Streptophyta</taxon>
        <taxon>Embryophyta</taxon>
        <taxon>Tracheophyta</taxon>
        <taxon>Spermatophyta</taxon>
        <taxon>Magnoliopsida</taxon>
        <taxon>eudicotyledons</taxon>
        <taxon>Gunneridae</taxon>
        <taxon>Pentapetalae</taxon>
        <taxon>Dilleniales</taxon>
        <taxon>Dilleniaceae</taxon>
        <taxon>Dillenia</taxon>
    </lineage>
</organism>
<protein>
    <submittedName>
        <fullName evidence="1">Uncharacterized protein</fullName>
    </submittedName>
</protein>
<comment type="caution">
    <text evidence="1">The sequence shown here is derived from an EMBL/GenBank/DDBJ whole genome shotgun (WGS) entry which is preliminary data.</text>
</comment>
<gene>
    <name evidence="1" type="ORF">RJ641_012709</name>
</gene>
<dbReference type="EMBL" id="JBAMMX010000019">
    <property type="protein sequence ID" value="KAK6922202.1"/>
    <property type="molecule type" value="Genomic_DNA"/>
</dbReference>
<evidence type="ECO:0000313" key="1">
    <source>
        <dbReference type="EMBL" id="KAK6922202.1"/>
    </source>
</evidence>